<name>A0A670IFG7_PODMU</name>
<dbReference type="Pfam" id="PF01023">
    <property type="entry name" value="S_100"/>
    <property type="match status" value="1"/>
</dbReference>
<dbReference type="GO" id="GO:0005615">
    <property type="term" value="C:extracellular space"/>
    <property type="evidence" value="ECO:0007669"/>
    <property type="project" value="TreeGrafter"/>
</dbReference>
<dbReference type="AlphaFoldDB" id="A0A670IFG7"/>
<evidence type="ECO:0000313" key="5">
    <source>
        <dbReference type="Ensembl" id="ENSPMRP00000010468.1"/>
    </source>
</evidence>
<reference evidence="5 6" key="1">
    <citation type="journal article" date="2019" name="Proc. Natl. Acad. Sci. U.S.A.">
        <title>Regulatory changes in pterin and carotenoid genes underlie balanced color polymorphisms in the wall lizard.</title>
        <authorList>
            <person name="Andrade P."/>
            <person name="Pinho C."/>
            <person name="Perez I de Lanuza G."/>
            <person name="Afonso S."/>
            <person name="Brejcha J."/>
            <person name="Rubin C.J."/>
            <person name="Wallerman O."/>
            <person name="Pereira P."/>
            <person name="Sabatino S.J."/>
            <person name="Bellati A."/>
            <person name="Pellitteri-Rosa D."/>
            <person name="Bosakova Z."/>
            <person name="Bunikis I."/>
            <person name="Carretero M.A."/>
            <person name="Feiner N."/>
            <person name="Marsik P."/>
            <person name="Pauperio F."/>
            <person name="Salvi D."/>
            <person name="Soler L."/>
            <person name="While G.M."/>
            <person name="Uller T."/>
            <person name="Font E."/>
            <person name="Andersson L."/>
            <person name="Carneiro M."/>
        </authorList>
    </citation>
    <scope>NUCLEOTIDE SEQUENCE</scope>
</reference>
<evidence type="ECO:0000313" key="6">
    <source>
        <dbReference type="Proteomes" id="UP000472272"/>
    </source>
</evidence>
<dbReference type="InterPro" id="IPR011992">
    <property type="entry name" value="EF-hand-dom_pair"/>
</dbReference>
<accession>A0A670IFG7</accession>
<dbReference type="Pfam" id="PF00036">
    <property type="entry name" value="EF-hand_1"/>
    <property type="match status" value="1"/>
</dbReference>
<dbReference type="SUPFAM" id="SSF47473">
    <property type="entry name" value="EF-hand"/>
    <property type="match status" value="1"/>
</dbReference>
<keyword evidence="1" id="KW-0479">Metal-binding</keyword>
<dbReference type="SMART" id="SM01394">
    <property type="entry name" value="S_100"/>
    <property type="match status" value="1"/>
</dbReference>
<dbReference type="GO" id="GO:0005737">
    <property type="term" value="C:cytoplasm"/>
    <property type="evidence" value="ECO:0007669"/>
    <property type="project" value="TreeGrafter"/>
</dbReference>
<evidence type="ECO:0000259" key="4">
    <source>
        <dbReference type="PROSITE" id="PS50222"/>
    </source>
</evidence>
<dbReference type="GO" id="GO:0048306">
    <property type="term" value="F:calcium-dependent protein binding"/>
    <property type="evidence" value="ECO:0007669"/>
    <property type="project" value="TreeGrafter"/>
</dbReference>
<reference evidence="5" key="2">
    <citation type="submission" date="2025-08" db="UniProtKB">
        <authorList>
            <consortium name="Ensembl"/>
        </authorList>
    </citation>
    <scope>IDENTIFICATION</scope>
</reference>
<dbReference type="GeneTree" id="ENSGT00530000064238"/>
<dbReference type="PANTHER" id="PTHR11639:SF73">
    <property type="entry name" value="PROTEIN S100-G"/>
    <property type="match status" value="1"/>
</dbReference>
<dbReference type="GO" id="GO:0016324">
    <property type="term" value="C:apical plasma membrane"/>
    <property type="evidence" value="ECO:0007669"/>
    <property type="project" value="Ensembl"/>
</dbReference>
<keyword evidence="2" id="KW-0677">Repeat</keyword>
<evidence type="ECO:0000256" key="3">
    <source>
        <dbReference type="ARBA" id="ARBA00022837"/>
    </source>
</evidence>
<protein>
    <submittedName>
        <fullName evidence="5">S100 calcium binding protein G</fullName>
    </submittedName>
</protein>
<dbReference type="SMART" id="SM00054">
    <property type="entry name" value="EFh"/>
    <property type="match status" value="1"/>
</dbReference>
<dbReference type="PANTHER" id="PTHR11639">
    <property type="entry name" value="S100 CALCIUM-BINDING PROTEIN"/>
    <property type="match status" value="1"/>
</dbReference>
<proteinExistence type="predicted"/>
<dbReference type="InterPro" id="IPR018247">
    <property type="entry name" value="EF_Hand_1_Ca_BS"/>
</dbReference>
<dbReference type="InterPro" id="IPR034325">
    <property type="entry name" value="S-100_dom"/>
</dbReference>
<dbReference type="GO" id="GO:0016323">
    <property type="term" value="C:basolateral plasma membrane"/>
    <property type="evidence" value="ECO:0007669"/>
    <property type="project" value="Ensembl"/>
</dbReference>
<dbReference type="GO" id="GO:0046914">
    <property type="term" value="F:transition metal ion binding"/>
    <property type="evidence" value="ECO:0007669"/>
    <property type="project" value="InterPro"/>
</dbReference>
<dbReference type="InterPro" id="IPR013787">
    <property type="entry name" value="S100_Ca-bd_sub"/>
</dbReference>
<evidence type="ECO:0000256" key="1">
    <source>
        <dbReference type="ARBA" id="ARBA00022723"/>
    </source>
</evidence>
<dbReference type="GO" id="GO:0005509">
    <property type="term" value="F:calcium ion binding"/>
    <property type="evidence" value="ECO:0007669"/>
    <property type="project" value="InterPro"/>
</dbReference>
<dbReference type="Gene3D" id="1.10.238.10">
    <property type="entry name" value="EF-hand"/>
    <property type="match status" value="1"/>
</dbReference>
<dbReference type="PROSITE" id="PS00018">
    <property type="entry name" value="EF_HAND_1"/>
    <property type="match status" value="1"/>
</dbReference>
<feature type="domain" description="EF-hand" evidence="4">
    <location>
        <begin position="43"/>
        <end position="77"/>
    </location>
</feature>
<organism evidence="5 6">
    <name type="scientific">Podarcis muralis</name>
    <name type="common">Wall lizard</name>
    <name type="synonym">Lacerta muralis</name>
    <dbReference type="NCBI Taxonomy" id="64176"/>
    <lineage>
        <taxon>Eukaryota</taxon>
        <taxon>Metazoa</taxon>
        <taxon>Chordata</taxon>
        <taxon>Craniata</taxon>
        <taxon>Vertebrata</taxon>
        <taxon>Euteleostomi</taxon>
        <taxon>Lepidosauria</taxon>
        <taxon>Squamata</taxon>
        <taxon>Bifurcata</taxon>
        <taxon>Unidentata</taxon>
        <taxon>Episquamata</taxon>
        <taxon>Laterata</taxon>
        <taxon>Lacertibaenia</taxon>
        <taxon>Lacertidae</taxon>
        <taxon>Podarcis</taxon>
    </lineage>
</organism>
<dbReference type="InterPro" id="IPR002048">
    <property type="entry name" value="EF_hand_dom"/>
</dbReference>
<dbReference type="CDD" id="cd00213">
    <property type="entry name" value="S-100"/>
    <property type="match status" value="1"/>
</dbReference>
<dbReference type="Ensembl" id="ENSPMRT00000011164.1">
    <property type="protein sequence ID" value="ENSPMRP00000010468.1"/>
    <property type="gene ID" value="ENSPMRG00000006967.1"/>
</dbReference>
<gene>
    <name evidence="5" type="primary">S100G</name>
</gene>
<evidence type="ECO:0000256" key="2">
    <source>
        <dbReference type="ARBA" id="ARBA00022737"/>
    </source>
</evidence>
<keyword evidence="6" id="KW-1185">Reference proteome</keyword>
<dbReference type="OMA" id="QKYAAKE"/>
<sequence>MAKTSTEELRKVFAKYASKGGDPNQLSQCELKELIEKEFPNVPKASTIDAVFKEMDKNNDGEVSFEEFEAVMAKLMG</sequence>
<dbReference type="PROSITE" id="PS50222">
    <property type="entry name" value="EF_HAND_2"/>
    <property type="match status" value="1"/>
</dbReference>
<reference evidence="5" key="3">
    <citation type="submission" date="2025-09" db="UniProtKB">
        <authorList>
            <consortium name="Ensembl"/>
        </authorList>
    </citation>
    <scope>IDENTIFICATION</scope>
</reference>
<keyword evidence="3" id="KW-0106">Calcium</keyword>
<dbReference type="Proteomes" id="UP000472272">
    <property type="component" value="Chromosome 4"/>
</dbReference>